<dbReference type="GO" id="GO:0008168">
    <property type="term" value="F:methyltransferase activity"/>
    <property type="evidence" value="ECO:0007669"/>
    <property type="project" value="UniProtKB-KW"/>
</dbReference>
<dbReference type="Pfam" id="PF02384">
    <property type="entry name" value="N6_Mtase"/>
    <property type="match status" value="1"/>
</dbReference>
<comment type="catalytic activity">
    <reaction evidence="6">
        <text>a 2'-deoxyadenosine in DNA + S-adenosyl-L-methionine = an N(6)-methyl-2'-deoxyadenosine in DNA + S-adenosyl-L-homocysteine + H(+)</text>
        <dbReference type="Rhea" id="RHEA:15197"/>
        <dbReference type="Rhea" id="RHEA-COMP:12418"/>
        <dbReference type="Rhea" id="RHEA-COMP:12419"/>
        <dbReference type="ChEBI" id="CHEBI:15378"/>
        <dbReference type="ChEBI" id="CHEBI:57856"/>
        <dbReference type="ChEBI" id="CHEBI:59789"/>
        <dbReference type="ChEBI" id="CHEBI:90615"/>
        <dbReference type="ChEBI" id="CHEBI:90616"/>
        <dbReference type="EC" id="2.1.1.72"/>
    </reaction>
</comment>
<organism evidence="9 10">
    <name type="scientific">Succinivibrio faecicola</name>
    <dbReference type="NCBI Taxonomy" id="2820300"/>
    <lineage>
        <taxon>Bacteria</taxon>
        <taxon>Pseudomonadati</taxon>
        <taxon>Pseudomonadota</taxon>
        <taxon>Gammaproteobacteria</taxon>
        <taxon>Aeromonadales</taxon>
        <taxon>Succinivibrionaceae</taxon>
        <taxon>Succinivibrio</taxon>
    </lineage>
</organism>
<dbReference type="InterPro" id="IPR003356">
    <property type="entry name" value="DNA_methylase_A-5"/>
</dbReference>
<dbReference type="InterPro" id="IPR050953">
    <property type="entry name" value="N4_N6_ade-DNA_methylase"/>
</dbReference>
<dbReference type="InterPro" id="IPR025931">
    <property type="entry name" value="TaqI_C"/>
</dbReference>
<dbReference type="InterPro" id="IPR002052">
    <property type="entry name" value="DNA_methylase_N6_adenine_CS"/>
</dbReference>
<keyword evidence="10" id="KW-1185">Reference proteome</keyword>
<name>A0ABS7DIG6_9GAMM</name>
<comment type="similarity">
    <text evidence="1">Belongs to the N(4)/N(6)-methyltransferase family.</text>
</comment>
<evidence type="ECO:0000256" key="5">
    <source>
        <dbReference type="ARBA" id="ARBA00022747"/>
    </source>
</evidence>
<dbReference type="InterPro" id="IPR023135">
    <property type="entry name" value="N6_DNA_MeTrfase_TaqI_C"/>
</dbReference>
<sequence length="581" mass="67099">MSLHKSQCLQTKVSKLYDNYISKGSVNYKQIPKVISGFENSTHYVTALFLECLLQLLKSSDKIKTNVNSFYLKAYLDGDIELAQSQFLFDGIIKKSPLKTLYKISKRLPKFKLTFVPFEDTLGLIYQTVKQLTNAQGEERYYTPEYLSDICVSTLDISQGRVFLDPCCSSGNLLLRLLKRGADVNNLFGCDLDEFSVTLARVNLYLNSYDLTDEFLKVHLKKGDGITYRCSVQPDVVISNPPYSVIEDDTICCRYQKTLKSAARKRPFLADLFVERYLKVLKENGLIHFILPEAILSVASHAIVRSEIEKTARVKAVRYLGDVFHDVQSHSIILTLEKSKHRYPKGEVIVNIKDRSYVIRRERPLMDFNFRIQDSEAKILKRIDESKNCVYLKDHATFVMGIVTGSNERSLKTQKSDDTQCVIRGFDIHKFYVDTPDNYVSSDYSSFQQMAKETMYRKKGRIIYRFISRYPVCAIDDSQLLTLNSANFFILNDEILDPYYVVGILNSSLMKFYFEKKFSQLKVLRSHLESVPFILCDNESKDEIVSLVKKIMSLDIKSDTRAYDEIKDRIDIIVNRIYKID</sequence>
<dbReference type="CDD" id="cd02440">
    <property type="entry name" value="AdoMet_MTases"/>
    <property type="match status" value="1"/>
</dbReference>
<dbReference type="GO" id="GO:0032259">
    <property type="term" value="P:methylation"/>
    <property type="evidence" value="ECO:0007669"/>
    <property type="project" value="UniProtKB-KW"/>
</dbReference>
<protein>
    <recommendedName>
        <fullName evidence="2">site-specific DNA-methyltransferase (adenine-specific)</fullName>
        <ecNumber evidence="2">2.1.1.72</ecNumber>
    </recommendedName>
</protein>
<evidence type="ECO:0000256" key="3">
    <source>
        <dbReference type="ARBA" id="ARBA00022603"/>
    </source>
</evidence>
<dbReference type="InterPro" id="IPR029063">
    <property type="entry name" value="SAM-dependent_MTases_sf"/>
</dbReference>
<keyword evidence="3 9" id="KW-0489">Methyltransferase</keyword>
<keyword evidence="4" id="KW-0808">Transferase</keyword>
<evidence type="ECO:0000259" key="7">
    <source>
        <dbReference type="Pfam" id="PF02384"/>
    </source>
</evidence>
<dbReference type="EC" id="2.1.1.72" evidence="2"/>
<dbReference type="Proteomes" id="UP000731465">
    <property type="component" value="Unassembled WGS sequence"/>
</dbReference>
<dbReference type="EMBL" id="JAGFNY010000050">
    <property type="protein sequence ID" value="MBW7571080.1"/>
    <property type="molecule type" value="Genomic_DNA"/>
</dbReference>
<evidence type="ECO:0000256" key="4">
    <source>
        <dbReference type="ARBA" id="ARBA00022679"/>
    </source>
</evidence>
<feature type="domain" description="DNA methylase adenine-specific" evidence="7">
    <location>
        <begin position="119"/>
        <end position="368"/>
    </location>
</feature>
<evidence type="ECO:0000256" key="6">
    <source>
        <dbReference type="ARBA" id="ARBA00047942"/>
    </source>
</evidence>
<dbReference type="SUPFAM" id="SSF53335">
    <property type="entry name" value="S-adenosyl-L-methionine-dependent methyltransferases"/>
    <property type="match status" value="1"/>
</dbReference>
<evidence type="ECO:0000259" key="8">
    <source>
        <dbReference type="Pfam" id="PF12950"/>
    </source>
</evidence>
<proteinExistence type="inferred from homology"/>
<accession>A0ABS7DIG6</accession>
<keyword evidence="5" id="KW-0680">Restriction system</keyword>
<dbReference type="Gene3D" id="3.40.50.150">
    <property type="entry name" value="Vaccinia Virus protein VP39"/>
    <property type="match status" value="1"/>
</dbReference>
<evidence type="ECO:0000256" key="2">
    <source>
        <dbReference type="ARBA" id="ARBA00011900"/>
    </source>
</evidence>
<dbReference type="PANTHER" id="PTHR33841:SF1">
    <property type="entry name" value="DNA METHYLTRANSFERASE A"/>
    <property type="match status" value="1"/>
</dbReference>
<dbReference type="PANTHER" id="PTHR33841">
    <property type="entry name" value="DNA METHYLTRANSFERASE YEEA-RELATED"/>
    <property type="match status" value="1"/>
</dbReference>
<evidence type="ECO:0000313" key="10">
    <source>
        <dbReference type="Proteomes" id="UP000731465"/>
    </source>
</evidence>
<dbReference type="SUPFAM" id="SSF116734">
    <property type="entry name" value="DNA methylase specificity domain"/>
    <property type="match status" value="1"/>
</dbReference>
<evidence type="ECO:0000313" key="9">
    <source>
        <dbReference type="EMBL" id="MBW7571080.1"/>
    </source>
</evidence>
<dbReference type="Gene3D" id="3.90.220.10">
    <property type="entry name" value="Adenine-n6-DNA-methyltransferase Taqi, Chain A, domain 2"/>
    <property type="match status" value="1"/>
</dbReference>
<dbReference type="PRINTS" id="PR00507">
    <property type="entry name" value="N12N6MTFRASE"/>
</dbReference>
<dbReference type="PROSITE" id="PS00092">
    <property type="entry name" value="N6_MTASE"/>
    <property type="match status" value="1"/>
</dbReference>
<dbReference type="RefSeq" id="WP_219938303.1">
    <property type="nucleotide sequence ID" value="NZ_JAGFNY010000050.1"/>
</dbReference>
<gene>
    <name evidence="9" type="ORF">J5V48_09260</name>
</gene>
<feature type="domain" description="TaqI-like C-terminal specificity" evidence="8">
    <location>
        <begin position="422"/>
        <end position="532"/>
    </location>
</feature>
<dbReference type="Pfam" id="PF12950">
    <property type="entry name" value="TaqI_C"/>
    <property type="match status" value="1"/>
</dbReference>
<comment type="caution">
    <text evidence="9">The sequence shown here is derived from an EMBL/GenBank/DDBJ whole genome shotgun (WGS) entry which is preliminary data.</text>
</comment>
<reference evidence="9 10" key="1">
    <citation type="submission" date="2021-03" db="EMBL/GenBank/DDBJ databases">
        <title>Succinivibrio sp. nov. isolated from feces of cow.</title>
        <authorList>
            <person name="Choi J.-Y."/>
        </authorList>
    </citation>
    <scope>NUCLEOTIDE SEQUENCE [LARGE SCALE GENOMIC DNA]</scope>
    <source>
        <strain evidence="9 10">AGMB01872</strain>
    </source>
</reference>
<evidence type="ECO:0000256" key="1">
    <source>
        <dbReference type="ARBA" id="ARBA00006594"/>
    </source>
</evidence>